<evidence type="ECO:0000313" key="3">
    <source>
        <dbReference type="EMBL" id="KAJ7666520.1"/>
    </source>
</evidence>
<dbReference type="Proteomes" id="UP001221757">
    <property type="component" value="Unassembled WGS sequence"/>
</dbReference>
<evidence type="ECO:0000256" key="2">
    <source>
        <dbReference type="SAM" id="SignalP"/>
    </source>
</evidence>
<proteinExistence type="predicted"/>
<feature type="chain" id="PRO_5041897157" description="Extracellular membrane protein CFEM domain-containing protein" evidence="2">
    <location>
        <begin position="22"/>
        <end position="274"/>
    </location>
</feature>
<dbReference type="AlphaFoldDB" id="A0AAD7CVY2"/>
<accession>A0AAD7CVY2</accession>
<evidence type="ECO:0000313" key="4">
    <source>
        <dbReference type="Proteomes" id="UP001221757"/>
    </source>
</evidence>
<name>A0AAD7CVY2_MYCRO</name>
<reference evidence="3" key="1">
    <citation type="submission" date="2023-03" db="EMBL/GenBank/DDBJ databases">
        <title>Massive genome expansion in bonnet fungi (Mycena s.s.) driven by repeated elements and novel gene families across ecological guilds.</title>
        <authorList>
            <consortium name="Lawrence Berkeley National Laboratory"/>
            <person name="Harder C.B."/>
            <person name="Miyauchi S."/>
            <person name="Viragh M."/>
            <person name="Kuo A."/>
            <person name="Thoen E."/>
            <person name="Andreopoulos B."/>
            <person name="Lu D."/>
            <person name="Skrede I."/>
            <person name="Drula E."/>
            <person name="Henrissat B."/>
            <person name="Morin E."/>
            <person name="Kohler A."/>
            <person name="Barry K."/>
            <person name="LaButti K."/>
            <person name="Morin E."/>
            <person name="Salamov A."/>
            <person name="Lipzen A."/>
            <person name="Mereny Z."/>
            <person name="Hegedus B."/>
            <person name="Baldrian P."/>
            <person name="Stursova M."/>
            <person name="Weitz H."/>
            <person name="Taylor A."/>
            <person name="Grigoriev I.V."/>
            <person name="Nagy L.G."/>
            <person name="Martin F."/>
            <person name="Kauserud H."/>
        </authorList>
    </citation>
    <scope>NUCLEOTIDE SEQUENCE</scope>
    <source>
        <strain evidence="3">CBHHK067</strain>
    </source>
</reference>
<keyword evidence="4" id="KW-1185">Reference proteome</keyword>
<protein>
    <recommendedName>
        <fullName evidence="5">Extracellular membrane protein CFEM domain-containing protein</fullName>
    </recommendedName>
</protein>
<evidence type="ECO:0000256" key="1">
    <source>
        <dbReference type="SAM" id="MobiDB-lite"/>
    </source>
</evidence>
<keyword evidence="2" id="KW-0732">Signal</keyword>
<sequence>MFLRTTAIVLGSLYLVQTVAGGPSSVRRIQGLNSRSLPAIPAACQAGCEPFTPFLAGATCPVTECCTAIFEQGYFKCFSCVGSALKATDFSVAQEYVDVLTTSCLSEGFTLPELTFPGQNPGRTLATALPAGASNIPIFASGSPVMPSSSVVRPHSTTPTPTRSAHTGTTTVSHSGASQIPGSASSKSSAAGSSVSVSQASAPAGSQSSTTVPVSQSTATSPSSVSSGASTLSSVSFTGAPAPTNPPSAAFRPRARFEAVAFLVALIALHGLLA</sequence>
<feature type="region of interest" description="Disordered" evidence="1">
    <location>
        <begin position="147"/>
        <end position="247"/>
    </location>
</feature>
<comment type="caution">
    <text evidence="3">The sequence shown here is derived from an EMBL/GenBank/DDBJ whole genome shotgun (WGS) entry which is preliminary data.</text>
</comment>
<dbReference type="EMBL" id="JARKIE010000208">
    <property type="protein sequence ID" value="KAJ7666520.1"/>
    <property type="molecule type" value="Genomic_DNA"/>
</dbReference>
<evidence type="ECO:0008006" key="5">
    <source>
        <dbReference type="Google" id="ProtNLM"/>
    </source>
</evidence>
<feature type="compositionally biased region" description="Low complexity" evidence="1">
    <location>
        <begin position="147"/>
        <end position="236"/>
    </location>
</feature>
<gene>
    <name evidence="3" type="ORF">B0H17DRAFT_1210565</name>
</gene>
<feature type="signal peptide" evidence="2">
    <location>
        <begin position="1"/>
        <end position="21"/>
    </location>
</feature>
<organism evidence="3 4">
    <name type="scientific">Mycena rosella</name>
    <name type="common">Pink bonnet</name>
    <name type="synonym">Agaricus rosellus</name>
    <dbReference type="NCBI Taxonomy" id="1033263"/>
    <lineage>
        <taxon>Eukaryota</taxon>
        <taxon>Fungi</taxon>
        <taxon>Dikarya</taxon>
        <taxon>Basidiomycota</taxon>
        <taxon>Agaricomycotina</taxon>
        <taxon>Agaricomycetes</taxon>
        <taxon>Agaricomycetidae</taxon>
        <taxon>Agaricales</taxon>
        <taxon>Marasmiineae</taxon>
        <taxon>Mycenaceae</taxon>
        <taxon>Mycena</taxon>
    </lineage>
</organism>